<keyword evidence="5 10" id="KW-0285">Flavoprotein</keyword>
<comment type="cofactor">
    <cofactor evidence="1 10">
        <name>FAD</name>
        <dbReference type="ChEBI" id="CHEBI:57692"/>
    </cofactor>
</comment>
<evidence type="ECO:0000259" key="12">
    <source>
        <dbReference type="Pfam" id="PF00970"/>
    </source>
</evidence>
<dbReference type="InterPro" id="IPR008333">
    <property type="entry name" value="Cbr1-like_FAD-bd_dom"/>
</dbReference>
<dbReference type="GO" id="GO:0005741">
    <property type="term" value="C:mitochondrial outer membrane"/>
    <property type="evidence" value="ECO:0007669"/>
    <property type="project" value="UniProtKB-SubCell"/>
</dbReference>
<evidence type="ECO:0000256" key="2">
    <source>
        <dbReference type="ARBA" id="ARBA00004572"/>
    </source>
</evidence>
<accession>A0A0D0BRQ3</accession>
<evidence type="ECO:0000256" key="3">
    <source>
        <dbReference type="ARBA" id="ARBA00006105"/>
    </source>
</evidence>
<dbReference type="InterPro" id="IPR017938">
    <property type="entry name" value="Riboflavin_synthase-like_b-brl"/>
</dbReference>
<feature type="binding site" evidence="10">
    <location>
        <position position="210"/>
    </location>
    <ligand>
        <name>FAD</name>
        <dbReference type="ChEBI" id="CHEBI:57692"/>
    </ligand>
</feature>
<evidence type="ECO:0000256" key="1">
    <source>
        <dbReference type="ARBA" id="ARBA00001974"/>
    </source>
</evidence>
<keyword evidence="9" id="KW-0520">NAD</keyword>
<dbReference type="HOGENOM" id="CLU_003827_9_1_1"/>
<evidence type="ECO:0000259" key="11">
    <source>
        <dbReference type="Pfam" id="PF00175"/>
    </source>
</evidence>
<organism evidence="13 14">
    <name type="scientific">Collybiopsis luxurians FD-317 M1</name>
    <dbReference type="NCBI Taxonomy" id="944289"/>
    <lineage>
        <taxon>Eukaryota</taxon>
        <taxon>Fungi</taxon>
        <taxon>Dikarya</taxon>
        <taxon>Basidiomycota</taxon>
        <taxon>Agaricomycotina</taxon>
        <taxon>Agaricomycetes</taxon>
        <taxon>Agaricomycetidae</taxon>
        <taxon>Agaricales</taxon>
        <taxon>Marasmiineae</taxon>
        <taxon>Omphalotaceae</taxon>
        <taxon>Collybiopsis</taxon>
        <taxon>Collybiopsis luxurians</taxon>
    </lineage>
</organism>
<protein>
    <recommendedName>
        <fullName evidence="4">cytochrome-b5 reductase</fullName>
        <ecNumber evidence="4">1.6.2.2</ecNumber>
    </recommendedName>
</protein>
<keyword evidence="6" id="KW-0496">Mitochondrion</keyword>
<comment type="similarity">
    <text evidence="3">Belongs to the flavoprotein pyridine nucleotide cytochrome reductase family.</text>
</comment>
<evidence type="ECO:0000313" key="14">
    <source>
        <dbReference type="Proteomes" id="UP000053593"/>
    </source>
</evidence>
<keyword evidence="14" id="KW-1185">Reference proteome</keyword>
<evidence type="ECO:0000256" key="10">
    <source>
        <dbReference type="PIRSR" id="PIRSR601834-1"/>
    </source>
</evidence>
<keyword evidence="7 10" id="KW-0274">FAD</keyword>
<dbReference type="Gene3D" id="3.40.50.80">
    <property type="entry name" value="Nucleotide-binding domain of ferredoxin-NADP reductase (FNR) module"/>
    <property type="match status" value="1"/>
</dbReference>
<dbReference type="PANTHER" id="PTHR19370">
    <property type="entry name" value="NADH-CYTOCHROME B5 REDUCTASE"/>
    <property type="match status" value="1"/>
</dbReference>
<dbReference type="Pfam" id="PF00175">
    <property type="entry name" value="NAD_binding_1"/>
    <property type="match status" value="1"/>
</dbReference>
<evidence type="ECO:0000256" key="5">
    <source>
        <dbReference type="ARBA" id="ARBA00022630"/>
    </source>
</evidence>
<dbReference type="PANTHER" id="PTHR19370:SF171">
    <property type="entry name" value="NADH-CYTOCHROME B5 REDUCTASE 2"/>
    <property type="match status" value="1"/>
</dbReference>
<dbReference type="Proteomes" id="UP000053593">
    <property type="component" value="Unassembled WGS sequence"/>
</dbReference>
<evidence type="ECO:0000256" key="8">
    <source>
        <dbReference type="ARBA" id="ARBA00023002"/>
    </source>
</evidence>
<feature type="binding site" evidence="10">
    <location>
        <position position="229"/>
    </location>
    <ligand>
        <name>FAD</name>
        <dbReference type="ChEBI" id="CHEBI:57692"/>
    </ligand>
</feature>
<dbReference type="CDD" id="cd06183">
    <property type="entry name" value="cyt_b5_reduct_like"/>
    <property type="match status" value="1"/>
</dbReference>
<dbReference type="GO" id="GO:0090524">
    <property type="term" value="F:cytochrome-b5 reductase activity, acting on NADH"/>
    <property type="evidence" value="ECO:0007669"/>
    <property type="project" value="UniProtKB-EC"/>
</dbReference>
<feature type="binding site" evidence="10">
    <location>
        <position position="193"/>
    </location>
    <ligand>
        <name>FAD</name>
        <dbReference type="ChEBI" id="CHEBI:57692"/>
    </ligand>
</feature>
<keyword evidence="6" id="KW-1000">Mitochondrion outer membrane</keyword>
<dbReference type="EMBL" id="KN834788">
    <property type="protein sequence ID" value="KIK57901.1"/>
    <property type="molecule type" value="Genomic_DNA"/>
</dbReference>
<sequence length="413" mass="45461">MENTGKDYKAIAADTGLTEDQVEQFCTGQSHTTQEQYDAIAVSLGLEESDDAAETVCVARPRSGDPGKHEDIPHVHHDYTDAFHLLRQAHARHKEALEKGKPIEPHKGMNPPGTFTWFILSNIVPYNNDTARFDFAFEDSEVISDPPVSSTCVVVSHKSKPLWEDGPPPVEEHHYSDENIPLKTADGCLPVFRAYTPITERGTPGILSIVVKKQPAPRDHPEYPAGKMSNYIHDLKIGEPLGIMGYLQAVPSMLNYNNDAYDAVTLIAGGVGITPLIQILQYAFSDPYNETKFLLLNGNTTENDIIMKDEIARFEKEHPADFECVHVLSKPPAGWTGETGRIDAALIKKYAPPPVDSITLGIRAKVYVSGPPAMLESIAGPRGGNRYKGYSSQGELQGALKELGYTENQVHKF</sequence>
<feature type="binding site" evidence="10">
    <location>
        <position position="212"/>
    </location>
    <ligand>
        <name>FAD</name>
        <dbReference type="ChEBI" id="CHEBI:57692"/>
    </ligand>
</feature>
<keyword evidence="6" id="KW-0472">Membrane</keyword>
<dbReference type="OrthoDB" id="432685at2759"/>
<feature type="binding site" evidence="10">
    <location>
        <position position="228"/>
    </location>
    <ligand>
        <name>FAD</name>
        <dbReference type="ChEBI" id="CHEBI:57692"/>
    </ligand>
</feature>
<name>A0A0D0BRQ3_9AGAR</name>
<evidence type="ECO:0000256" key="7">
    <source>
        <dbReference type="ARBA" id="ARBA00022827"/>
    </source>
</evidence>
<dbReference type="FunFam" id="3.40.50.80:FF:000009">
    <property type="entry name" value="NADH-cytochrome b5 reductase"/>
    <property type="match status" value="1"/>
</dbReference>
<keyword evidence="8" id="KW-0560">Oxidoreductase</keyword>
<dbReference type="PRINTS" id="PR00406">
    <property type="entry name" value="CYTB5RDTASE"/>
</dbReference>
<feature type="binding site" evidence="10">
    <location>
        <position position="227"/>
    </location>
    <ligand>
        <name>FAD</name>
        <dbReference type="ChEBI" id="CHEBI:57692"/>
    </ligand>
</feature>
<dbReference type="AlphaFoldDB" id="A0A0D0BRQ3"/>
<proteinExistence type="inferred from homology"/>
<gene>
    <name evidence="13" type="ORF">GYMLUDRAFT_45722</name>
</gene>
<evidence type="ECO:0000256" key="9">
    <source>
        <dbReference type="ARBA" id="ARBA00023027"/>
    </source>
</evidence>
<dbReference type="SUPFAM" id="SSF52343">
    <property type="entry name" value="Ferredoxin reductase-like, C-terminal NADP-linked domain"/>
    <property type="match status" value="1"/>
</dbReference>
<feature type="binding site" evidence="10">
    <location>
        <position position="195"/>
    </location>
    <ligand>
        <name>FAD</name>
        <dbReference type="ChEBI" id="CHEBI:57692"/>
    </ligand>
</feature>
<evidence type="ECO:0000256" key="6">
    <source>
        <dbReference type="ARBA" id="ARBA00022787"/>
    </source>
</evidence>
<evidence type="ECO:0000256" key="4">
    <source>
        <dbReference type="ARBA" id="ARBA00012011"/>
    </source>
</evidence>
<dbReference type="Pfam" id="PF00970">
    <property type="entry name" value="FAD_binding_6"/>
    <property type="match status" value="1"/>
</dbReference>
<feature type="domain" description="Oxidoreductase FAD/NAD(P)-binding" evidence="11">
    <location>
        <begin position="266"/>
        <end position="378"/>
    </location>
</feature>
<comment type="subcellular location">
    <subcellularLocation>
        <location evidence="2">Mitochondrion outer membrane</location>
        <topology evidence="2">Single-pass membrane protein</topology>
    </subcellularLocation>
</comment>
<dbReference type="InterPro" id="IPR001433">
    <property type="entry name" value="OxRdtase_FAD/NAD-bd"/>
</dbReference>
<dbReference type="EC" id="1.6.2.2" evidence="4"/>
<reference evidence="13 14" key="1">
    <citation type="submission" date="2014-04" db="EMBL/GenBank/DDBJ databases">
        <title>Evolutionary Origins and Diversification of the Mycorrhizal Mutualists.</title>
        <authorList>
            <consortium name="DOE Joint Genome Institute"/>
            <consortium name="Mycorrhizal Genomics Consortium"/>
            <person name="Kohler A."/>
            <person name="Kuo A."/>
            <person name="Nagy L.G."/>
            <person name="Floudas D."/>
            <person name="Copeland A."/>
            <person name="Barry K.W."/>
            <person name="Cichocki N."/>
            <person name="Veneault-Fourrey C."/>
            <person name="LaButti K."/>
            <person name="Lindquist E.A."/>
            <person name="Lipzen A."/>
            <person name="Lundell T."/>
            <person name="Morin E."/>
            <person name="Murat C."/>
            <person name="Riley R."/>
            <person name="Ohm R."/>
            <person name="Sun H."/>
            <person name="Tunlid A."/>
            <person name="Henrissat B."/>
            <person name="Grigoriev I.V."/>
            <person name="Hibbett D.S."/>
            <person name="Martin F."/>
        </authorList>
    </citation>
    <scope>NUCLEOTIDE SEQUENCE [LARGE SCALE GENOMIC DNA]</scope>
    <source>
        <strain evidence="13 14">FD-317 M1</strain>
    </source>
</reference>
<dbReference type="SUPFAM" id="SSF63380">
    <property type="entry name" value="Riboflavin synthase domain-like"/>
    <property type="match status" value="1"/>
</dbReference>
<dbReference type="Gene3D" id="2.40.30.10">
    <property type="entry name" value="Translation factors"/>
    <property type="match status" value="1"/>
</dbReference>
<feature type="domain" description="Flavoprotein pyridine nucleotide cytochrome reductase-like FAD-binding" evidence="12">
    <location>
        <begin position="191"/>
        <end position="245"/>
    </location>
</feature>
<evidence type="ECO:0000313" key="13">
    <source>
        <dbReference type="EMBL" id="KIK57901.1"/>
    </source>
</evidence>
<dbReference type="InterPro" id="IPR039261">
    <property type="entry name" value="FNR_nucleotide-bd"/>
</dbReference>
<dbReference type="InterPro" id="IPR001834">
    <property type="entry name" value="CBR-like"/>
</dbReference>
<feature type="binding site" evidence="10">
    <location>
        <position position="274"/>
    </location>
    <ligand>
        <name>FAD</name>
        <dbReference type="ChEBI" id="CHEBI:57692"/>
    </ligand>
</feature>